<evidence type="ECO:0000313" key="3">
    <source>
        <dbReference type="EMBL" id="EHQ04825.1"/>
    </source>
</evidence>
<dbReference type="Pfam" id="PF13683">
    <property type="entry name" value="rve_3"/>
    <property type="match status" value="1"/>
</dbReference>
<dbReference type="GO" id="GO:0015074">
    <property type="term" value="P:DNA integration"/>
    <property type="evidence" value="ECO:0007669"/>
    <property type="project" value="InterPro"/>
</dbReference>
<sequence>LCSRVFKSDSLCTANCMIPSGIWGEDHRFETMQAAIDWMERFQEYYNHSHRHSAIGYVTPAQRRTGESEAILAKRRLTYAVARAKHPERWSRHTRPWTQPEKVALNPRDKQKTGQDAA</sequence>
<protein>
    <submittedName>
        <fullName evidence="3">Integrase catalytic region</fullName>
    </submittedName>
</protein>
<feature type="domain" description="Integrase catalytic" evidence="2">
    <location>
        <begin position="26"/>
        <end position="60"/>
    </location>
</feature>
<dbReference type="SUPFAM" id="SSF53098">
    <property type="entry name" value="Ribonuclease H-like"/>
    <property type="match status" value="1"/>
</dbReference>
<keyword evidence="4" id="KW-1185">Reference proteome</keyword>
<feature type="compositionally biased region" description="Basic and acidic residues" evidence="1">
    <location>
        <begin position="107"/>
        <end position="118"/>
    </location>
</feature>
<name>H2CHK2_9LEPT</name>
<proteinExistence type="predicted"/>
<organism evidence="3 4">
    <name type="scientific">Leptonema illini DSM 21528</name>
    <dbReference type="NCBI Taxonomy" id="929563"/>
    <lineage>
        <taxon>Bacteria</taxon>
        <taxon>Pseudomonadati</taxon>
        <taxon>Spirochaetota</taxon>
        <taxon>Spirochaetia</taxon>
        <taxon>Leptospirales</taxon>
        <taxon>Leptospiraceae</taxon>
        <taxon>Leptonema</taxon>
    </lineage>
</organism>
<dbReference type="HOGENOM" id="CLU_2066385_0_0_12"/>
<dbReference type="InterPro" id="IPR012337">
    <property type="entry name" value="RNaseH-like_sf"/>
</dbReference>
<feature type="region of interest" description="Disordered" evidence="1">
    <location>
        <begin position="86"/>
        <end position="118"/>
    </location>
</feature>
<dbReference type="EMBL" id="JH597773">
    <property type="protein sequence ID" value="EHQ04825.1"/>
    <property type="molecule type" value="Genomic_DNA"/>
</dbReference>
<accession>H2CHK2</accession>
<evidence type="ECO:0000313" key="4">
    <source>
        <dbReference type="Proteomes" id="UP000005737"/>
    </source>
</evidence>
<evidence type="ECO:0000256" key="1">
    <source>
        <dbReference type="SAM" id="MobiDB-lite"/>
    </source>
</evidence>
<gene>
    <name evidence="3" type="ORF">Lepil_0114</name>
</gene>
<reference evidence="3 4" key="1">
    <citation type="submission" date="2011-10" db="EMBL/GenBank/DDBJ databases">
        <title>The Improved High-Quality Draft genome of Leptonema illini DSM 21528.</title>
        <authorList>
            <consortium name="US DOE Joint Genome Institute (JGI-PGF)"/>
            <person name="Lucas S."/>
            <person name="Copeland A."/>
            <person name="Lapidus A."/>
            <person name="Glavina del Rio T."/>
            <person name="Dalin E."/>
            <person name="Tice H."/>
            <person name="Bruce D."/>
            <person name="Goodwin L."/>
            <person name="Pitluck S."/>
            <person name="Peters L."/>
            <person name="Mikhailova N."/>
            <person name="Held B."/>
            <person name="Kyrpides N."/>
            <person name="Mavromatis K."/>
            <person name="Ivanova N."/>
            <person name="Markowitz V."/>
            <person name="Cheng J.-F."/>
            <person name="Hugenholtz P."/>
            <person name="Woyke T."/>
            <person name="Wu D."/>
            <person name="Gronow S."/>
            <person name="Wellnitz S."/>
            <person name="Brambilla E.-M."/>
            <person name="Klenk H.-P."/>
            <person name="Eisen J.A."/>
        </authorList>
    </citation>
    <scope>NUCLEOTIDE SEQUENCE [LARGE SCALE GENOMIC DNA]</scope>
    <source>
        <strain evidence="3 4">DSM 21528</strain>
    </source>
</reference>
<dbReference type="InterPro" id="IPR001584">
    <property type="entry name" value="Integrase_cat-core"/>
</dbReference>
<dbReference type="Proteomes" id="UP000005737">
    <property type="component" value="Unassembled WGS sequence"/>
</dbReference>
<evidence type="ECO:0000259" key="2">
    <source>
        <dbReference type="Pfam" id="PF13683"/>
    </source>
</evidence>
<dbReference type="AlphaFoldDB" id="H2CHK2"/>
<feature type="non-terminal residue" evidence="3">
    <location>
        <position position="1"/>
    </location>
</feature>